<dbReference type="Pfam" id="PF01633">
    <property type="entry name" value="Choline_kinase"/>
    <property type="match status" value="1"/>
</dbReference>
<dbReference type="GeneID" id="14910998"/>
<dbReference type="SUPFAM" id="SSF56112">
    <property type="entry name" value="Protein kinase-like (PK-like)"/>
    <property type="match status" value="2"/>
</dbReference>
<dbReference type="eggNOG" id="KOG2686">
    <property type="taxonomic scope" value="Eukaryota"/>
</dbReference>
<comment type="similarity">
    <text evidence="1">Belongs to the choline/ethanolamine kinase family.</text>
</comment>
<evidence type="ECO:0000313" key="3">
    <source>
        <dbReference type="Proteomes" id="UP000008983"/>
    </source>
</evidence>
<accession>G0QIZ8</accession>
<dbReference type="PANTHER" id="PTHR22603">
    <property type="entry name" value="CHOLINE/ETHANOALAMINE KINASE"/>
    <property type="match status" value="1"/>
</dbReference>
<evidence type="ECO:0000256" key="1">
    <source>
        <dbReference type="ARBA" id="ARBA00038211"/>
    </source>
</evidence>
<sequence length="134" mass="15894">MTGITNMTFRFSHFQPEIEPKDVIFRVFGKTCEGTFIDRNDETQVYIEVSKQGLGPELYGYDEQVRAEKFLYSTVLNSKVKQMVEVEIPLTNCLAHFYWGIWSLYMSKDPNIDFDYIDFANERFQKYIESRKNI</sequence>
<dbReference type="Gene3D" id="3.90.1200.10">
    <property type="match status" value="1"/>
</dbReference>
<dbReference type="Gene3D" id="3.30.200.20">
    <property type="entry name" value="Phosphorylase Kinase, domain 1"/>
    <property type="match status" value="1"/>
</dbReference>
<dbReference type="PANTHER" id="PTHR22603:SF93">
    <property type="entry name" value="RE24176P"/>
    <property type="match status" value="1"/>
</dbReference>
<proteinExistence type="inferred from homology"/>
<dbReference type="OrthoDB" id="3649325at2759"/>
<dbReference type="EMBL" id="GL983044">
    <property type="protein sequence ID" value="EGR34791.1"/>
    <property type="molecule type" value="Genomic_DNA"/>
</dbReference>
<evidence type="ECO:0000313" key="2">
    <source>
        <dbReference type="EMBL" id="EGR34791.1"/>
    </source>
</evidence>
<dbReference type="AlphaFoldDB" id="G0QIZ8"/>
<dbReference type="RefSeq" id="XP_004040095.1">
    <property type="nucleotide sequence ID" value="XM_004040047.1"/>
</dbReference>
<keyword evidence="3" id="KW-1185">Reference proteome</keyword>
<organism evidence="2 3">
    <name type="scientific">Ichthyophthirius multifiliis</name>
    <name type="common">White spot disease agent</name>
    <name type="synonym">Ich</name>
    <dbReference type="NCBI Taxonomy" id="5932"/>
    <lineage>
        <taxon>Eukaryota</taxon>
        <taxon>Sar</taxon>
        <taxon>Alveolata</taxon>
        <taxon>Ciliophora</taxon>
        <taxon>Intramacronucleata</taxon>
        <taxon>Oligohymenophorea</taxon>
        <taxon>Hymenostomatida</taxon>
        <taxon>Ophryoglenina</taxon>
        <taxon>Ichthyophthirius</taxon>
    </lineage>
</organism>
<dbReference type="GO" id="GO:0004103">
    <property type="term" value="F:choline kinase activity"/>
    <property type="evidence" value="ECO:0007669"/>
    <property type="project" value="TreeGrafter"/>
</dbReference>
<dbReference type="GO" id="GO:0006646">
    <property type="term" value="P:phosphatidylethanolamine biosynthetic process"/>
    <property type="evidence" value="ECO:0007669"/>
    <property type="project" value="TreeGrafter"/>
</dbReference>
<name>G0QIZ8_ICHMU</name>
<gene>
    <name evidence="2" type="ORF">IMG5_001680</name>
</gene>
<dbReference type="InParanoid" id="G0QIZ8"/>
<dbReference type="GO" id="GO:0004305">
    <property type="term" value="F:ethanolamine kinase activity"/>
    <property type="evidence" value="ECO:0007669"/>
    <property type="project" value="TreeGrafter"/>
</dbReference>
<protein>
    <submittedName>
        <fullName evidence="2">Uncharacterized protein</fullName>
    </submittedName>
</protein>
<dbReference type="STRING" id="857967.G0QIZ8"/>
<reference evidence="2 3" key="1">
    <citation type="submission" date="2011-07" db="EMBL/GenBank/DDBJ databases">
        <authorList>
            <person name="Coyne R."/>
            <person name="Brami D."/>
            <person name="Johnson J."/>
            <person name="Hostetler J."/>
            <person name="Hannick L."/>
            <person name="Clark T."/>
            <person name="Cassidy-Hanley D."/>
            <person name="Inman J."/>
        </authorList>
    </citation>
    <scope>NUCLEOTIDE SEQUENCE [LARGE SCALE GENOMIC DNA]</scope>
    <source>
        <strain evidence="2 3">G5</strain>
    </source>
</reference>
<dbReference type="Proteomes" id="UP000008983">
    <property type="component" value="Unassembled WGS sequence"/>
</dbReference>
<dbReference type="InterPro" id="IPR011009">
    <property type="entry name" value="Kinase-like_dom_sf"/>
</dbReference>
<dbReference type="GO" id="GO:0005737">
    <property type="term" value="C:cytoplasm"/>
    <property type="evidence" value="ECO:0007669"/>
    <property type="project" value="TreeGrafter"/>
</dbReference>